<dbReference type="NCBIfam" id="TIGR04074">
    <property type="entry name" value="bacter_Hen1"/>
    <property type="match status" value="1"/>
</dbReference>
<dbReference type="SUPFAM" id="SSF53335">
    <property type="entry name" value="S-adenosyl-L-methionine-dependent methyltransferases"/>
    <property type="match status" value="1"/>
</dbReference>
<gene>
    <name evidence="15" type="ORF">ESP70_006070</name>
</gene>
<dbReference type="InterPro" id="IPR026610">
    <property type="entry name" value="Hen1"/>
</dbReference>
<evidence type="ECO:0000259" key="14">
    <source>
        <dbReference type="Pfam" id="PF12623"/>
    </source>
</evidence>
<evidence type="ECO:0000256" key="11">
    <source>
        <dbReference type="ARBA" id="ARBA00035025"/>
    </source>
</evidence>
<name>A0A5M4FJL6_9ACTN</name>
<evidence type="ECO:0000256" key="10">
    <source>
        <dbReference type="ARBA" id="ARBA00023158"/>
    </source>
</evidence>
<organism evidence="15 16">
    <name type="scientific">Aeromicrobium ginsengisoli</name>
    <dbReference type="NCBI Taxonomy" id="363867"/>
    <lineage>
        <taxon>Bacteria</taxon>
        <taxon>Bacillati</taxon>
        <taxon>Actinomycetota</taxon>
        <taxon>Actinomycetes</taxon>
        <taxon>Propionibacteriales</taxon>
        <taxon>Nocardioidaceae</taxon>
        <taxon>Aeromicrobium</taxon>
    </lineage>
</organism>
<dbReference type="Proteomes" id="UP000380867">
    <property type="component" value="Unassembled WGS sequence"/>
</dbReference>
<evidence type="ECO:0000256" key="3">
    <source>
        <dbReference type="ARBA" id="ARBA00021330"/>
    </source>
</evidence>
<dbReference type="InterPro" id="IPR024740">
    <property type="entry name" value="Hen1_N"/>
</dbReference>
<reference evidence="15" key="1">
    <citation type="submission" date="2019-09" db="EMBL/GenBank/DDBJ databases">
        <authorList>
            <person name="Li J."/>
        </authorList>
    </citation>
    <scope>NUCLEOTIDE SEQUENCE [LARGE SCALE GENOMIC DNA]</scope>
    <source>
        <strain evidence="15">JCM 14732</strain>
    </source>
</reference>
<dbReference type="InterPro" id="IPR038546">
    <property type="entry name" value="Hen1_N_sf"/>
</dbReference>
<dbReference type="Pfam" id="PF12623">
    <property type="entry name" value="Hen1_L"/>
    <property type="match status" value="1"/>
</dbReference>
<keyword evidence="6" id="KW-0949">S-adenosyl-L-methionine</keyword>
<evidence type="ECO:0000256" key="4">
    <source>
        <dbReference type="ARBA" id="ARBA00022603"/>
    </source>
</evidence>
<keyword evidence="10" id="KW-0943">RNA-mediated gene silencing</keyword>
<evidence type="ECO:0000313" key="15">
    <source>
        <dbReference type="EMBL" id="KAA1400290.1"/>
    </source>
</evidence>
<evidence type="ECO:0000256" key="9">
    <source>
        <dbReference type="ARBA" id="ARBA00022884"/>
    </source>
</evidence>
<sequence length="464" mass="50925">MLLTISASRSDVLDDASDLGFLLHKHPDRLQKFDVHGGQAHVFYPESTPDRCTAALLLEVDPIALVRGKGRHFDGFSLAQYVNDRPYAASSLLSVAMGKVFRTALSGRCESRQELADAALPLTIAIPAVPGGADLVERLFAPLGWRVGAETVPLDPAVPEWGDSSYVRLTLTGTVRLAAALNHLYVLLPVLDDAKHYWVSDDEVDKLLRAGAGWLADHPERELISRRYLAHQRSMTDEVRTRLAELDGEVVTDVEDTERPRPLVALRHDAVIAALTKVRPASMVDLGCGSGALIGKLLDLQGIDRVIGTEVSDAALRQAARRLHVDTMTERQADRLTLWLSSLQYQDPRLTGLDAAVLMEVIEHIDPERVPAVTANVFGFMRPRTVVVTTPNAEHNVRYESLAAGTMRHPDHRFEWTRAEFAAWAAATGETYGYAVEHRPVGPVDDEVGPATQLALFTRTEAPA</sequence>
<evidence type="ECO:0000256" key="5">
    <source>
        <dbReference type="ARBA" id="ARBA00022679"/>
    </source>
</evidence>
<keyword evidence="16" id="KW-1185">Reference proteome</keyword>
<dbReference type="EMBL" id="SDPQ02000001">
    <property type="protein sequence ID" value="KAA1400290.1"/>
    <property type="molecule type" value="Genomic_DNA"/>
</dbReference>
<evidence type="ECO:0000313" key="16">
    <source>
        <dbReference type="Proteomes" id="UP000380867"/>
    </source>
</evidence>
<dbReference type="EC" id="2.1.1.386" evidence="11"/>
<dbReference type="GO" id="GO:0090486">
    <property type="term" value="F:small RNA 2'-O-methyltransferase activity"/>
    <property type="evidence" value="ECO:0007669"/>
    <property type="project" value="UniProtKB-EC"/>
</dbReference>
<evidence type="ECO:0000256" key="1">
    <source>
        <dbReference type="ARBA" id="ARBA00001946"/>
    </source>
</evidence>
<feature type="domain" description="Hen1 N-terminal" evidence="14">
    <location>
        <begin position="1"/>
        <end position="243"/>
    </location>
</feature>
<dbReference type="OrthoDB" id="626362at2"/>
<comment type="caution">
    <text evidence="15">The sequence shown here is derived from an EMBL/GenBank/DDBJ whole genome shotgun (WGS) entry which is preliminary data.</text>
</comment>
<evidence type="ECO:0000256" key="2">
    <source>
        <dbReference type="ARBA" id="ARBA00009026"/>
    </source>
</evidence>
<proteinExistence type="inferred from homology"/>
<dbReference type="Pfam" id="PF08242">
    <property type="entry name" value="Methyltransf_12"/>
    <property type="match status" value="1"/>
</dbReference>
<dbReference type="InterPro" id="IPR024026">
    <property type="entry name" value="3'-RNA_MeTfrase_Hen1_bac"/>
</dbReference>
<evidence type="ECO:0000256" key="12">
    <source>
        <dbReference type="ARBA" id="ARBA00048418"/>
    </source>
</evidence>
<comment type="cofactor">
    <cofactor evidence="1">
        <name>Mg(2+)</name>
        <dbReference type="ChEBI" id="CHEBI:18420"/>
    </cofactor>
</comment>
<evidence type="ECO:0000256" key="7">
    <source>
        <dbReference type="ARBA" id="ARBA00022723"/>
    </source>
</evidence>
<comment type="similarity">
    <text evidence="2">Belongs to the methyltransferase superfamily. HEN1 family.</text>
</comment>
<protein>
    <recommendedName>
        <fullName evidence="3">Small RNA 2'-O-methyltransferase</fullName>
        <ecNumber evidence="11">2.1.1.386</ecNumber>
    </recommendedName>
</protein>
<accession>A0A5M4FJL6</accession>
<dbReference type="PANTHER" id="PTHR21404">
    <property type="entry name" value="HEN1"/>
    <property type="match status" value="1"/>
</dbReference>
<dbReference type="InterPro" id="IPR013217">
    <property type="entry name" value="Methyltransf_12"/>
</dbReference>
<keyword evidence="5" id="KW-0808">Transferase</keyword>
<dbReference type="GO" id="GO:0001510">
    <property type="term" value="P:RNA methylation"/>
    <property type="evidence" value="ECO:0007669"/>
    <property type="project" value="InterPro"/>
</dbReference>
<comment type="catalytic activity">
    <reaction evidence="12">
        <text>small RNA 3'-end nucleotide + S-adenosyl-L-methionine = small RNA 3'-end 2'-O-methylnucleotide + S-adenosyl-L-homocysteine + H(+)</text>
        <dbReference type="Rhea" id="RHEA:37887"/>
        <dbReference type="Rhea" id="RHEA-COMP:10415"/>
        <dbReference type="Rhea" id="RHEA-COMP:10416"/>
        <dbReference type="ChEBI" id="CHEBI:15378"/>
        <dbReference type="ChEBI" id="CHEBI:57856"/>
        <dbReference type="ChEBI" id="CHEBI:59789"/>
        <dbReference type="ChEBI" id="CHEBI:74896"/>
        <dbReference type="ChEBI" id="CHEBI:74898"/>
        <dbReference type="EC" id="2.1.1.386"/>
    </reaction>
</comment>
<dbReference type="Gene3D" id="3.30.1610.20">
    <property type="entry name" value="Hen1, N-terminal domain"/>
    <property type="match status" value="1"/>
</dbReference>
<dbReference type="GO" id="GO:0031047">
    <property type="term" value="P:regulatory ncRNA-mediated gene silencing"/>
    <property type="evidence" value="ECO:0007669"/>
    <property type="project" value="UniProtKB-KW"/>
</dbReference>
<feature type="domain" description="Methyltransferase type 12" evidence="13">
    <location>
        <begin position="284"/>
        <end position="385"/>
    </location>
</feature>
<evidence type="ECO:0000259" key="13">
    <source>
        <dbReference type="Pfam" id="PF08242"/>
    </source>
</evidence>
<dbReference type="GO" id="GO:0003723">
    <property type="term" value="F:RNA binding"/>
    <property type="evidence" value="ECO:0007669"/>
    <property type="project" value="UniProtKB-KW"/>
</dbReference>
<dbReference type="PANTHER" id="PTHR21404:SF3">
    <property type="entry name" value="SMALL RNA 2'-O-METHYLTRANSFERASE"/>
    <property type="match status" value="1"/>
</dbReference>
<dbReference type="AlphaFoldDB" id="A0A5M4FJL6"/>
<dbReference type="Gene3D" id="3.40.50.150">
    <property type="entry name" value="Vaccinia Virus protein VP39"/>
    <property type="match status" value="1"/>
</dbReference>
<evidence type="ECO:0000256" key="6">
    <source>
        <dbReference type="ARBA" id="ARBA00022691"/>
    </source>
</evidence>
<keyword evidence="7" id="KW-0479">Metal-binding</keyword>
<keyword evidence="4" id="KW-0489">Methyltransferase</keyword>
<keyword evidence="9" id="KW-0694">RNA-binding</keyword>
<evidence type="ECO:0000256" key="8">
    <source>
        <dbReference type="ARBA" id="ARBA00022842"/>
    </source>
</evidence>
<dbReference type="InterPro" id="IPR029063">
    <property type="entry name" value="SAM-dependent_MTases_sf"/>
</dbReference>
<keyword evidence="8" id="KW-0460">Magnesium</keyword>
<dbReference type="RefSeq" id="WP_149688384.1">
    <property type="nucleotide sequence ID" value="NZ_SDPQ02000001.1"/>
</dbReference>
<dbReference type="GO" id="GO:0046872">
    <property type="term" value="F:metal ion binding"/>
    <property type="evidence" value="ECO:0007669"/>
    <property type="project" value="UniProtKB-KW"/>
</dbReference>